<dbReference type="FunFam" id="1.20.930.40:FF:000001">
    <property type="entry name" value="N-acetylated-alpha-linked acidic dipeptidase 2"/>
    <property type="match status" value="1"/>
</dbReference>
<evidence type="ECO:0000259" key="34">
    <source>
        <dbReference type="Pfam" id="PF04253"/>
    </source>
</evidence>
<dbReference type="Proteomes" id="UP001163046">
    <property type="component" value="Unassembled WGS sequence"/>
</dbReference>
<dbReference type="CDD" id="cd02121">
    <property type="entry name" value="PA_GCPII_like"/>
    <property type="match status" value="1"/>
</dbReference>
<evidence type="ECO:0000256" key="11">
    <source>
        <dbReference type="ARBA" id="ARBA00022801"/>
    </source>
</evidence>
<evidence type="ECO:0000256" key="26">
    <source>
        <dbReference type="ARBA" id="ARBA00078457"/>
    </source>
</evidence>
<dbReference type="Pfam" id="PF04389">
    <property type="entry name" value="Peptidase_M28"/>
    <property type="match status" value="1"/>
</dbReference>
<keyword evidence="10" id="KW-0479">Metal-binding</keyword>
<dbReference type="Gene3D" id="3.40.630.10">
    <property type="entry name" value="Zn peptidases"/>
    <property type="match status" value="1"/>
</dbReference>
<evidence type="ECO:0000256" key="24">
    <source>
        <dbReference type="ARBA" id="ARBA00070473"/>
    </source>
</evidence>
<evidence type="ECO:0000256" key="9">
    <source>
        <dbReference type="ARBA" id="ARBA00022692"/>
    </source>
</evidence>
<dbReference type="GO" id="GO:0004181">
    <property type="term" value="F:metallocarboxypeptidase activity"/>
    <property type="evidence" value="ECO:0007669"/>
    <property type="project" value="UniProtKB-EC"/>
</dbReference>
<evidence type="ECO:0000256" key="2">
    <source>
        <dbReference type="ARBA" id="ARBA00004401"/>
    </source>
</evidence>
<protein>
    <recommendedName>
        <fullName evidence="24">Glutamate carboxypeptidase 2</fullName>
        <ecNumber evidence="23">3.4.17.21</ecNumber>
    </recommendedName>
    <alternativeName>
        <fullName evidence="27">Folate hydrolase 1</fullName>
    </alternativeName>
    <alternativeName>
        <fullName evidence="30">Folylpoly-gamma-glutamate carboxypeptidase</fullName>
    </alternativeName>
    <alternativeName>
        <fullName evidence="31">Glutamate carboxypeptidase II</fullName>
    </alternativeName>
    <alternativeName>
        <fullName evidence="28">Membrane glutamate carboxypeptidase</fullName>
    </alternativeName>
    <alternativeName>
        <fullName evidence="29">N-acetylated-alpha-linked acidic dipeptidase I</fullName>
    </alternativeName>
    <alternativeName>
        <fullName evidence="25">Prostate-specific membrane antigen homolog</fullName>
    </alternativeName>
    <alternativeName>
        <fullName evidence="26">Pteroylpoly-gamma-glutamate carboxypeptidase</fullName>
    </alternativeName>
</protein>
<organism evidence="36 37">
    <name type="scientific">Desmophyllum pertusum</name>
    <dbReference type="NCBI Taxonomy" id="174260"/>
    <lineage>
        <taxon>Eukaryota</taxon>
        <taxon>Metazoa</taxon>
        <taxon>Cnidaria</taxon>
        <taxon>Anthozoa</taxon>
        <taxon>Hexacorallia</taxon>
        <taxon>Scleractinia</taxon>
        <taxon>Caryophylliina</taxon>
        <taxon>Caryophylliidae</taxon>
        <taxon>Desmophyllum</taxon>
    </lineage>
</organism>
<comment type="similarity">
    <text evidence="3">Belongs to the peptidase M28 family. M28B subfamily.</text>
</comment>
<dbReference type="EC" id="3.4.17.21" evidence="23"/>
<dbReference type="CDD" id="cd08022">
    <property type="entry name" value="M28_PSMA_like"/>
    <property type="match status" value="1"/>
</dbReference>
<dbReference type="GO" id="GO:0006508">
    <property type="term" value="P:proteolysis"/>
    <property type="evidence" value="ECO:0007669"/>
    <property type="project" value="UniProtKB-KW"/>
</dbReference>
<reference evidence="36" key="1">
    <citation type="submission" date="2023-01" db="EMBL/GenBank/DDBJ databases">
        <title>Genome assembly of the deep-sea coral Lophelia pertusa.</title>
        <authorList>
            <person name="Herrera S."/>
            <person name="Cordes E."/>
        </authorList>
    </citation>
    <scope>NUCLEOTIDE SEQUENCE</scope>
    <source>
        <strain evidence="36">USNM1676648</strain>
        <tissue evidence="36">Polyp</tissue>
    </source>
</reference>
<evidence type="ECO:0000256" key="19">
    <source>
        <dbReference type="ARBA" id="ARBA00023180"/>
    </source>
</evidence>
<evidence type="ECO:0000256" key="14">
    <source>
        <dbReference type="ARBA" id="ARBA00022968"/>
    </source>
</evidence>
<evidence type="ECO:0000256" key="30">
    <source>
        <dbReference type="ARBA" id="ARBA00082075"/>
    </source>
</evidence>
<keyword evidence="5" id="KW-1003">Cell membrane</keyword>
<evidence type="ECO:0000256" key="27">
    <source>
        <dbReference type="ARBA" id="ARBA00079527"/>
    </source>
</evidence>
<keyword evidence="19" id="KW-0325">Glycoprotein</keyword>
<comment type="function">
    <text evidence="21">Also exhibits a dipeptidyl-peptidase IV type activity. In vitro, cleaves Gly-Pro-AMC.</text>
</comment>
<evidence type="ECO:0000256" key="23">
    <source>
        <dbReference type="ARBA" id="ARBA00066561"/>
    </source>
</evidence>
<dbReference type="Pfam" id="PF04253">
    <property type="entry name" value="TFR_dimer"/>
    <property type="match status" value="1"/>
</dbReference>
<evidence type="ECO:0000256" key="5">
    <source>
        <dbReference type="ARBA" id="ARBA00022475"/>
    </source>
</evidence>
<dbReference type="InterPro" id="IPR039373">
    <property type="entry name" value="Peptidase_M28B"/>
</dbReference>
<dbReference type="FunFam" id="3.40.630.10:FF:000009">
    <property type="entry name" value="N-acetylated-alpha-linked acidic dipeptidase 2"/>
    <property type="match status" value="1"/>
</dbReference>
<keyword evidence="11" id="KW-0378">Hydrolase</keyword>
<dbReference type="AlphaFoldDB" id="A0A9X0CLR9"/>
<dbReference type="InterPro" id="IPR007484">
    <property type="entry name" value="Peptidase_M28"/>
</dbReference>
<evidence type="ECO:0000256" key="20">
    <source>
        <dbReference type="ARBA" id="ARBA00052003"/>
    </source>
</evidence>
<dbReference type="SUPFAM" id="SSF53187">
    <property type="entry name" value="Zn-dependent exopeptidases"/>
    <property type="match status" value="1"/>
</dbReference>
<dbReference type="SUPFAM" id="SSF47672">
    <property type="entry name" value="Transferrin receptor-like dimerisation domain"/>
    <property type="match status" value="1"/>
</dbReference>
<evidence type="ECO:0000259" key="33">
    <source>
        <dbReference type="Pfam" id="PF02225"/>
    </source>
</evidence>
<evidence type="ECO:0000256" key="15">
    <source>
        <dbReference type="ARBA" id="ARBA00022989"/>
    </source>
</evidence>
<dbReference type="InterPro" id="IPR003137">
    <property type="entry name" value="PA_domain"/>
</dbReference>
<keyword evidence="12" id="KW-0862">Zinc</keyword>
<dbReference type="GO" id="GO:0005886">
    <property type="term" value="C:plasma membrane"/>
    <property type="evidence" value="ECO:0007669"/>
    <property type="project" value="UniProtKB-SubCell"/>
</dbReference>
<evidence type="ECO:0000256" key="18">
    <source>
        <dbReference type="ARBA" id="ARBA00023136"/>
    </source>
</evidence>
<evidence type="ECO:0000256" key="12">
    <source>
        <dbReference type="ARBA" id="ARBA00022833"/>
    </source>
</evidence>
<accession>A0A9X0CLR9</accession>
<keyword evidence="7" id="KW-0121">Carboxypeptidase</keyword>
<dbReference type="InterPro" id="IPR046450">
    <property type="entry name" value="PA_dom_sf"/>
</dbReference>
<dbReference type="FunFam" id="3.50.30.30:FF:000002">
    <property type="entry name" value="N-acetylated-alpha-linked acidic dipeptidase 2"/>
    <property type="match status" value="1"/>
</dbReference>
<keyword evidence="14" id="KW-0735">Signal-anchor</keyword>
<evidence type="ECO:0000256" key="10">
    <source>
        <dbReference type="ARBA" id="ARBA00022723"/>
    </source>
</evidence>
<evidence type="ECO:0000256" key="21">
    <source>
        <dbReference type="ARBA" id="ARBA00054055"/>
    </source>
</evidence>
<gene>
    <name evidence="36" type="ORF">OS493_022661</name>
</gene>
<evidence type="ECO:0000256" key="32">
    <source>
        <dbReference type="SAM" id="MobiDB-lite"/>
    </source>
</evidence>
<evidence type="ECO:0000256" key="1">
    <source>
        <dbReference type="ARBA" id="ARBA00001947"/>
    </source>
</evidence>
<comment type="function">
    <text evidence="22">Has both folate hydrolase and N-acetylated-alpha-linked-acidic dipeptidase (NAALADase) activity. Has a preference for tri-alpha-glutamate peptides. In the intestine, required for the uptake of folate. In the brain, modulates excitatory neurotransmission through the hydrolysis of the neuropeptide, N-aceylaspartylglutamate (NAAG), thereby releasing glutamate.</text>
</comment>
<dbReference type="PANTHER" id="PTHR10404">
    <property type="entry name" value="N-ACETYLATED-ALPHA-LINKED ACIDIC DIPEPTIDASE"/>
    <property type="match status" value="1"/>
</dbReference>
<evidence type="ECO:0000313" key="36">
    <source>
        <dbReference type="EMBL" id="KAJ7357843.1"/>
    </source>
</evidence>
<keyword evidence="13" id="KW-0106">Calcium</keyword>
<keyword evidence="17" id="KW-0482">Metalloprotease</keyword>
<evidence type="ECO:0000313" key="37">
    <source>
        <dbReference type="Proteomes" id="UP001163046"/>
    </source>
</evidence>
<dbReference type="Pfam" id="PF02225">
    <property type="entry name" value="PA"/>
    <property type="match status" value="1"/>
</dbReference>
<evidence type="ECO:0000256" key="13">
    <source>
        <dbReference type="ARBA" id="ARBA00022837"/>
    </source>
</evidence>
<dbReference type="SUPFAM" id="SSF52025">
    <property type="entry name" value="PA domain"/>
    <property type="match status" value="1"/>
</dbReference>
<comment type="subunit">
    <text evidence="4">Homodimer.</text>
</comment>
<dbReference type="OrthoDB" id="5841748at2759"/>
<evidence type="ECO:0000256" key="31">
    <source>
        <dbReference type="ARBA" id="ARBA00082320"/>
    </source>
</evidence>
<evidence type="ECO:0000256" key="6">
    <source>
        <dbReference type="ARBA" id="ARBA00022553"/>
    </source>
</evidence>
<evidence type="ECO:0000256" key="7">
    <source>
        <dbReference type="ARBA" id="ARBA00022645"/>
    </source>
</evidence>
<sequence length="725" mass="80986">MQQRSYCGYSGRGGANSCSIYRGYLVRRTVHKCQNKEDISPVPVKVRLQDVLAEMSADDIERNLRNLTLKPHHASSSRNTELAHFIKDQWKGYGFEVKLIRYNVLLSFPEKGKINGASLQDGSGKVQYQTAKDEKVLEPSEESSDALPPFSAFSPTGKEKGDLIYVNYGRHDDFKLLLSKNVNCSGRIVIVRYGHVFRGDKVTNAQKFGAKAILIYNDPQDFAPVPDEDLYPHGWWLPRTGVQRGSILMGTGDPLTPRYPSKDGVLRKSSSEIKMPYIPAHPISAKDAEQFLRLLGGEKAPDDWQGGLDITYHLGPGFTGNYTDWKVEVETNNNHTRRDISNVIATLKGSVEPDRLVLLGNHRDAWVFGGIDPSSGTACLMEIAKALGTKYIQGWRPRRSIVLCSWGGEEYGLLGSTEWVEDNIHLLYQRAVAYLNVDSPIRGNYSLYVRASPLLHKVLFSASKQVKNPLDIDQSVYENWLDKFPASNGRTPKIPPLGSGSDYSPFCQRAGVPSADIRYVFDMRQFHNITSYPTYHSIHDTFAYVKKFVDPHFTTHLAIAQVWGSTAFLLAETPLLPINCSDYATALNKGVLDIERKYGSALAKNGISLEYLNKAVKEFEEGAESMQTLIEIPWSLSFINDRLTGLEKNFLNPEGLPGRPLYWHSIFAPSLHNSYASATFPGLHDALVDAVNNGAQNSTWVLVKEELSNTIVAIEWAAQFLNSNV</sequence>
<evidence type="ECO:0000256" key="3">
    <source>
        <dbReference type="ARBA" id="ARBA00005634"/>
    </source>
</evidence>
<feature type="domain" description="PA" evidence="33">
    <location>
        <begin position="161"/>
        <end position="246"/>
    </location>
</feature>
<comment type="subcellular location">
    <subcellularLocation>
        <location evidence="2">Cell membrane</location>
        <topology evidence="2">Single-pass type II membrane protein</topology>
    </subcellularLocation>
</comment>
<evidence type="ECO:0000256" key="4">
    <source>
        <dbReference type="ARBA" id="ARBA00011738"/>
    </source>
</evidence>
<evidence type="ECO:0000256" key="28">
    <source>
        <dbReference type="ARBA" id="ARBA00080362"/>
    </source>
</evidence>
<evidence type="ECO:0000256" key="29">
    <source>
        <dbReference type="ARBA" id="ARBA00080568"/>
    </source>
</evidence>
<keyword evidence="8" id="KW-0645">Protease</keyword>
<feature type="domain" description="Peptidase M28" evidence="35">
    <location>
        <begin position="342"/>
        <end position="547"/>
    </location>
</feature>
<evidence type="ECO:0000256" key="16">
    <source>
        <dbReference type="ARBA" id="ARBA00022997"/>
    </source>
</evidence>
<evidence type="ECO:0000256" key="22">
    <source>
        <dbReference type="ARBA" id="ARBA00056370"/>
    </source>
</evidence>
<dbReference type="GO" id="GO:0016805">
    <property type="term" value="F:dipeptidase activity"/>
    <property type="evidence" value="ECO:0007669"/>
    <property type="project" value="UniProtKB-KW"/>
</dbReference>
<evidence type="ECO:0000256" key="25">
    <source>
        <dbReference type="ARBA" id="ARBA00075140"/>
    </source>
</evidence>
<evidence type="ECO:0000259" key="35">
    <source>
        <dbReference type="Pfam" id="PF04389"/>
    </source>
</evidence>
<proteinExistence type="inferred from homology"/>
<keyword evidence="18" id="KW-0472">Membrane</keyword>
<dbReference type="InterPro" id="IPR036757">
    <property type="entry name" value="TFR-like_dimer_dom_sf"/>
</dbReference>
<keyword evidence="9" id="KW-0812">Transmembrane</keyword>
<name>A0A9X0CLR9_9CNID</name>
<dbReference type="InterPro" id="IPR007365">
    <property type="entry name" value="TFR-like_dimer_dom"/>
</dbReference>
<dbReference type="PANTHER" id="PTHR10404:SF46">
    <property type="entry name" value="VACUOLAR PROTEIN SORTING-ASSOCIATED PROTEIN 70"/>
    <property type="match status" value="1"/>
</dbReference>
<comment type="caution">
    <text evidence="36">The sequence shown here is derived from an EMBL/GenBank/DDBJ whole genome shotgun (WGS) entry which is preliminary data.</text>
</comment>
<evidence type="ECO:0000256" key="17">
    <source>
        <dbReference type="ARBA" id="ARBA00023049"/>
    </source>
</evidence>
<keyword evidence="37" id="KW-1185">Reference proteome</keyword>
<comment type="cofactor">
    <cofactor evidence="1">
        <name>Zn(2+)</name>
        <dbReference type="ChEBI" id="CHEBI:29105"/>
    </cofactor>
</comment>
<dbReference type="Gene3D" id="1.20.930.40">
    <property type="entry name" value="Transferrin receptor-like, dimerisation domain"/>
    <property type="match status" value="1"/>
</dbReference>
<comment type="catalytic activity">
    <reaction evidence="20">
        <text>Release of an unsubstituted, C-terminal glutamyl residue, typically from Ac-Asp-Glu or folylpoly-gamma-glutamates.</text>
        <dbReference type="EC" id="3.4.17.21"/>
    </reaction>
</comment>
<keyword evidence="16" id="KW-0224">Dipeptidase</keyword>
<feature type="region of interest" description="Disordered" evidence="32">
    <location>
        <begin position="132"/>
        <end position="151"/>
    </location>
</feature>
<dbReference type="EMBL" id="MU827317">
    <property type="protein sequence ID" value="KAJ7357843.1"/>
    <property type="molecule type" value="Genomic_DNA"/>
</dbReference>
<keyword evidence="6" id="KW-0597">Phosphoprotein</keyword>
<feature type="domain" description="Transferrin receptor-like dimerisation" evidence="34">
    <location>
        <begin position="609"/>
        <end position="721"/>
    </location>
</feature>
<dbReference type="GO" id="GO:0046872">
    <property type="term" value="F:metal ion binding"/>
    <property type="evidence" value="ECO:0007669"/>
    <property type="project" value="UniProtKB-KW"/>
</dbReference>
<evidence type="ECO:0000256" key="8">
    <source>
        <dbReference type="ARBA" id="ARBA00022670"/>
    </source>
</evidence>
<dbReference type="Gene3D" id="3.50.30.30">
    <property type="match status" value="1"/>
</dbReference>
<keyword evidence="15" id="KW-1133">Transmembrane helix</keyword>